<dbReference type="AlphaFoldDB" id="A0A074V7E6"/>
<evidence type="ECO:0000313" key="3">
    <source>
        <dbReference type="Proteomes" id="UP000027644"/>
    </source>
</evidence>
<proteinExistence type="predicted"/>
<keyword evidence="2" id="KW-0378">Hydrolase</keyword>
<accession>A0A074V7E6</accession>
<gene>
    <name evidence="2" type="ORF">SASC598J21_008660</name>
</gene>
<dbReference type="InterPro" id="IPR053136">
    <property type="entry name" value="UTP_pyrophosphatase-like"/>
</dbReference>
<dbReference type="EMBL" id="AVQL01000424">
    <property type="protein sequence ID" value="KEQ01358.1"/>
    <property type="molecule type" value="Genomic_DNA"/>
</dbReference>
<dbReference type="PANTHER" id="PTHR30399">
    <property type="entry name" value="UNCHARACTERIZED PROTEIN YGJP"/>
    <property type="match status" value="1"/>
</dbReference>
<organism evidence="2 3">
    <name type="scientific">Snodgrassella alvi SCGC AB-598-J21</name>
    <dbReference type="NCBI Taxonomy" id="1385367"/>
    <lineage>
        <taxon>Bacteria</taxon>
        <taxon>Pseudomonadati</taxon>
        <taxon>Pseudomonadota</taxon>
        <taxon>Betaproteobacteria</taxon>
        <taxon>Neisseriales</taxon>
        <taxon>Neisseriaceae</taxon>
        <taxon>Snodgrassella</taxon>
    </lineage>
</organism>
<dbReference type="GO" id="GO:0016787">
    <property type="term" value="F:hydrolase activity"/>
    <property type="evidence" value="ECO:0007669"/>
    <property type="project" value="UniProtKB-KW"/>
</dbReference>
<dbReference type="InterPro" id="IPR002725">
    <property type="entry name" value="YgjP-like_metallopeptidase"/>
</dbReference>
<protein>
    <submittedName>
        <fullName evidence="2">Putative metal-dependent hydrolase</fullName>
    </submittedName>
</protein>
<sequence>MSEFLHTTTDGDTIRLKLRRTAKKNIIVRPASGCLLDINVPPFVSMKSLSEWLNVNEIAIKKLWQQSEKIAAVLPEFIWFRGQAYPFTQISVLTRVQWHKQYGFLVPLVNSQSPYVLLKTWLKQSAKKELLLRLQYWANVMQLQPMAMTLSQARTFWGVCRRRSGIRLNWRLIGAPADVVDYVCIHELCHLRHANHGKAFWAMVAEYCADADNARKWLKKYANELFALDKFS</sequence>
<feature type="domain" description="YgjP-like metallopeptidase" evidence="1">
    <location>
        <begin position="24"/>
        <end position="220"/>
    </location>
</feature>
<dbReference type="Proteomes" id="UP000027644">
    <property type="component" value="Unassembled WGS sequence"/>
</dbReference>
<comment type="caution">
    <text evidence="2">The sequence shown here is derived from an EMBL/GenBank/DDBJ whole genome shotgun (WGS) entry which is preliminary data.</text>
</comment>
<dbReference type="PANTHER" id="PTHR30399:SF1">
    <property type="entry name" value="UTP PYROPHOSPHATASE"/>
    <property type="match status" value="1"/>
</dbReference>
<dbReference type="Pfam" id="PF01863">
    <property type="entry name" value="YgjP-like"/>
    <property type="match status" value="1"/>
</dbReference>
<name>A0A074V7E6_9NEIS</name>
<dbReference type="Gene3D" id="3.30.2010.10">
    <property type="entry name" value="Metalloproteases ('zincins'), catalytic domain"/>
    <property type="match status" value="1"/>
</dbReference>
<reference evidence="2 3" key="1">
    <citation type="journal article" date="2014" name="PLoS Genet.">
        <title>Hidden diversity in honey bee gut symbionts detected by single-cell genomics.</title>
        <authorList>
            <person name="Engel P."/>
            <person name="Stepanauskas R."/>
            <person name="Moran N."/>
        </authorList>
    </citation>
    <scope>NUCLEOTIDE SEQUENCE [LARGE SCALE GENOMIC DNA]</scope>
    <source>
        <strain evidence="2 3">SCGC AB-598-J21</strain>
    </source>
</reference>
<evidence type="ECO:0000259" key="1">
    <source>
        <dbReference type="Pfam" id="PF01863"/>
    </source>
</evidence>
<evidence type="ECO:0000313" key="2">
    <source>
        <dbReference type="EMBL" id="KEQ01358.1"/>
    </source>
</evidence>
<dbReference type="CDD" id="cd07344">
    <property type="entry name" value="M48_yhfN_like"/>
    <property type="match status" value="1"/>
</dbReference>